<dbReference type="PANTHER" id="PTHR12736">
    <property type="entry name" value="LANC-LIKE PROTEIN"/>
    <property type="match status" value="1"/>
</dbReference>
<protein>
    <submittedName>
        <fullName evidence="2">Lanthionine synthetase C family protein</fullName>
    </submittedName>
</protein>
<dbReference type="PRINTS" id="PR01950">
    <property type="entry name" value="LANCSUPER"/>
</dbReference>
<evidence type="ECO:0000256" key="1">
    <source>
        <dbReference type="SAM" id="Coils"/>
    </source>
</evidence>
<accession>A0ABU5ZZM5</accession>
<dbReference type="Proteomes" id="UP001327027">
    <property type="component" value="Unassembled WGS sequence"/>
</dbReference>
<evidence type="ECO:0000313" key="3">
    <source>
        <dbReference type="Proteomes" id="UP001327027"/>
    </source>
</evidence>
<proteinExistence type="predicted"/>
<dbReference type="Pfam" id="PF05147">
    <property type="entry name" value="LANC_like"/>
    <property type="match status" value="1"/>
</dbReference>
<comment type="caution">
    <text evidence="2">The sequence shown here is derived from an EMBL/GenBank/DDBJ whole genome shotgun (WGS) entry which is preliminary data.</text>
</comment>
<dbReference type="SMART" id="SM01260">
    <property type="entry name" value="LANC_like"/>
    <property type="match status" value="1"/>
</dbReference>
<dbReference type="InterPro" id="IPR007822">
    <property type="entry name" value="LANC-like"/>
</dbReference>
<keyword evidence="3" id="KW-1185">Reference proteome</keyword>
<keyword evidence="1" id="KW-0175">Coiled coil</keyword>
<name>A0ABU5ZZM5_9FLAO</name>
<evidence type="ECO:0000313" key="2">
    <source>
        <dbReference type="EMBL" id="MEB3347281.1"/>
    </source>
</evidence>
<gene>
    <name evidence="2" type="ORF">U6A24_17530</name>
</gene>
<dbReference type="PRINTS" id="PR01955">
    <property type="entry name" value="LANCFRANKIA"/>
</dbReference>
<dbReference type="Gene3D" id="1.50.10.20">
    <property type="match status" value="1"/>
</dbReference>
<dbReference type="CDD" id="cd04793">
    <property type="entry name" value="LanC"/>
    <property type="match status" value="1"/>
</dbReference>
<feature type="coiled-coil region" evidence="1">
    <location>
        <begin position="1"/>
        <end position="28"/>
    </location>
</feature>
<organism evidence="2 3">
    <name type="scientific">Aquimarina gracilis</name>
    <dbReference type="NCBI Taxonomy" id="874422"/>
    <lineage>
        <taxon>Bacteria</taxon>
        <taxon>Pseudomonadati</taxon>
        <taxon>Bacteroidota</taxon>
        <taxon>Flavobacteriia</taxon>
        <taxon>Flavobacteriales</taxon>
        <taxon>Flavobacteriaceae</taxon>
        <taxon>Aquimarina</taxon>
    </lineage>
</organism>
<dbReference type="EMBL" id="JAYKLX010000008">
    <property type="protein sequence ID" value="MEB3347281.1"/>
    <property type="molecule type" value="Genomic_DNA"/>
</dbReference>
<reference evidence="2 3" key="1">
    <citation type="journal article" date="2013" name="Int. J. Syst. Evol. Microbiol.">
        <title>Aquimarina gracilis sp. nov., isolated from the gut microflora of a mussel, Mytilus coruscus, and emended description of Aquimarina spongiae.</title>
        <authorList>
            <person name="Park S.C."/>
            <person name="Choe H.N."/>
            <person name="Baik K.S."/>
            <person name="Seong C.N."/>
        </authorList>
    </citation>
    <scope>NUCLEOTIDE SEQUENCE [LARGE SCALE GENOMIC DNA]</scope>
    <source>
        <strain evidence="2 3">PSC32</strain>
    </source>
</reference>
<dbReference type="PANTHER" id="PTHR12736:SF21">
    <property type="entry name" value="LANC-LIKE PROTEIN 2"/>
    <property type="match status" value="1"/>
</dbReference>
<dbReference type="InterPro" id="IPR033889">
    <property type="entry name" value="LanC"/>
</dbReference>
<sequence length="406" mass="46257">MNQEKLLLQKLEEISSALQQEYQNTNEMGVLSGRAGIALFQFYYSKFLQDEKPADVGVEILSSIIEAINNGYNFHTYCSGIAGAGWVIDLLQEEDLIDLDCDELLSTLDGFLVQSIKHMQDDQNFFDFLHGVLGVGYYFLKRYTNTKSNELRRQYEEIINDIIVLLQDRSDIEDDTAKWESYLIREEDLKGYNLSLAHGNTSIINFLSRLAAHDAFKDKVEMLLHQSVRYILGFKNEDRYKTYSFPSWVTTNNDPSDSSRLAWCYGDLGIAMTLWRAGKQLDTTEYKDVALQVLRHAAKRKDLEEAGVKDAGLCHGALGIMHIYTYMYKESSEPLFKETAEYWMDQALNMSVHATGHAGYLKWQGGDNPGWVQEINLLEGTAGIGLSILSYLAPFETKWDQCLLIG</sequence>
<dbReference type="SUPFAM" id="SSF158745">
    <property type="entry name" value="LanC-like"/>
    <property type="match status" value="1"/>
</dbReference>
<dbReference type="RefSeq" id="WP_324181304.1">
    <property type="nucleotide sequence ID" value="NZ_BAABAW010000025.1"/>
</dbReference>